<dbReference type="SUPFAM" id="SSF54637">
    <property type="entry name" value="Thioesterase/thiol ester dehydrase-isomerase"/>
    <property type="match status" value="1"/>
</dbReference>
<proteinExistence type="inferred from homology"/>
<dbReference type="PANTHER" id="PTHR31793">
    <property type="entry name" value="4-HYDROXYBENZOYL-COA THIOESTERASE FAMILY MEMBER"/>
    <property type="match status" value="1"/>
</dbReference>
<dbReference type="Gene3D" id="3.10.129.10">
    <property type="entry name" value="Hotdog Thioesterase"/>
    <property type="match status" value="1"/>
</dbReference>
<name>A0ABV6GAG1_9BACI</name>
<dbReference type="InterPro" id="IPR006684">
    <property type="entry name" value="YbgC/YbaW"/>
</dbReference>
<protein>
    <submittedName>
        <fullName evidence="3">Acyl-CoA thioesterase</fullName>
        <ecNumber evidence="3">3.1.2.-</ecNumber>
    </submittedName>
</protein>
<dbReference type="GO" id="GO:0016787">
    <property type="term" value="F:hydrolase activity"/>
    <property type="evidence" value="ECO:0007669"/>
    <property type="project" value="UniProtKB-KW"/>
</dbReference>
<comment type="similarity">
    <text evidence="1">Belongs to the 4-hydroxybenzoyl-CoA thioesterase family.</text>
</comment>
<keyword evidence="4" id="KW-1185">Reference proteome</keyword>
<dbReference type="EMBL" id="JBHLVO010000002">
    <property type="protein sequence ID" value="MFC0270679.1"/>
    <property type="molecule type" value="Genomic_DNA"/>
</dbReference>
<dbReference type="CDD" id="cd00586">
    <property type="entry name" value="4HBT"/>
    <property type="match status" value="1"/>
</dbReference>
<sequence>MYETSVRVRFGETDALGHVNNTSYFIYLEDARVQFFEKLGYSMDSNNWQFILASTKCDFVGQAYFNQRLRTTTSVSKIGTKSFTLEHSIIDEKTENIIATANAVIVYFNFETQKSEAIPETLRESLESHFCKV</sequence>
<evidence type="ECO:0000313" key="3">
    <source>
        <dbReference type="EMBL" id="MFC0270679.1"/>
    </source>
</evidence>
<dbReference type="InterPro" id="IPR029069">
    <property type="entry name" value="HotDog_dom_sf"/>
</dbReference>
<reference evidence="3 4" key="1">
    <citation type="submission" date="2024-09" db="EMBL/GenBank/DDBJ databases">
        <authorList>
            <person name="Sun Q."/>
            <person name="Mori K."/>
        </authorList>
    </citation>
    <scope>NUCLEOTIDE SEQUENCE [LARGE SCALE GENOMIC DNA]</scope>
    <source>
        <strain evidence="3 4">CCM 7228</strain>
    </source>
</reference>
<gene>
    <name evidence="3" type="ORF">ACFFIX_04335</name>
</gene>
<dbReference type="PANTHER" id="PTHR31793:SF27">
    <property type="entry name" value="NOVEL THIOESTERASE SUPERFAMILY DOMAIN AND SAPOSIN A-TYPE DOMAIN CONTAINING PROTEIN (0610012H03RIK)"/>
    <property type="match status" value="1"/>
</dbReference>
<evidence type="ECO:0000256" key="1">
    <source>
        <dbReference type="ARBA" id="ARBA00005953"/>
    </source>
</evidence>
<dbReference type="Pfam" id="PF13279">
    <property type="entry name" value="4HBT_2"/>
    <property type="match status" value="1"/>
</dbReference>
<keyword evidence="2 3" id="KW-0378">Hydrolase</keyword>
<organism evidence="3 4">
    <name type="scientific">Metabacillus herbersteinensis</name>
    <dbReference type="NCBI Taxonomy" id="283816"/>
    <lineage>
        <taxon>Bacteria</taxon>
        <taxon>Bacillati</taxon>
        <taxon>Bacillota</taxon>
        <taxon>Bacilli</taxon>
        <taxon>Bacillales</taxon>
        <taxon>Bacillaceae</taxon>
        <taxon>Metabacillus</taxon>
    </lineage>
</organism>
<comment type="caution">
    <text evidence="3">The sequence shown here is derived from an EMBL/GenBank/DDBJ whole genome shotgun (WGS) entry which is preliminary data.</text>
</comment>
<dbReference type="RefSeq" id="WP_378931173.1">
    <property type="nucleotide sequence ID" value="NZ_JBHLVO010000002.1"/>
</dbReference>
<accession>A0ABV6GAG1</accession>
<evidence type="ECO:0000256" key="2">
    <source>
        <dbReference type="ARBA" id="ARBA00022801"/>
    </source>
</evidence>
<dbReference type="InterPro" id="IPR050563">
    <property type="entry name" value="4-hydroxybenzoyl-CoA_TE"/>
</dbReference>
<evidence type="ECO:0000313" key="4">
    <source>
        <dbReference type="Proteomes" id="UP001589854"/>
    </source>
</evidence>
<dbReference type="PIRSF" id="PIRSF003230">
    <property type="entry name" value="YbgC"/>
    <property type="match status" value="1"/>
</dbReference>
<dbReference type="EC" id="3.1.2.-" evidence="3"/>
<dbReference type="Proteomes" id="UP001589854">
    <property type="component" value="Unassembled WGS sequence"/>
</dbReference>